<dbReference type="PIRSF" id="PIRSF028704">
    <property type="entry name" value="UPC028704"/>
    <property type="match status" value="1"/>
</dbReference>
<feature type="transmembrane region" description="Helical" evidence="1">
    <location>
        <begin position="48"/>
        <end position="65"/>
    </location>
</feature>
<dbReference type="STRING" id="1000565.METUNv1_03910"/>
<keyword evidence="1" id="KW-0472">Membrane</keyword>
<dbReference type="Proteomes" id="UP000005019">
    <property type="component" value="Unassembled WGS sequence"/>
</dbReference>
<feature type="transmembrane region" description="Helical" evidence="1">
    <location>
        <begin position="196"/>
        <end position="214"/>
    </location>
</feature>
<evidence type="ECO:0000313" key="2">
    <source>
        <dbReference type="EMBL" id="EGK69943.1"/>
    </source>
</evidence>
<organism evidence="2 3">
    <name type="scientific">Methyloversatilis universalis (strain ATCC BAA-1314 / DSM 25237 / JCM 13912 / CCUG 52030 / FAM5)</name>
    <dbReference type="NCBI Taxonomy" id="1000565"/>
    <lineage>
        <taxon>Bacteria</taxon>
        <taxon>Pseudomonadati</taxon>
        <taxon>Pseudomonadota</taxon>
        <taxon>Betaproteobacteria</taxon>
        <taxon>Nitrosomonadales</taxon>
        <taxon>Sterolibacteriaceae</taxon>
        <taxon>Methyloversatilis</taxon>
    </lineage>
</organism>
<feature type="transmembrane region" description="Helical" evidence="1">
    <location>
        <begin position="345"/>
        <end position="365"/>
    </location>
</feature>
<evidence type="ECO:0000313" key="3">
    <source>
        <dbReference type="Proteomes" id="UP000005019"/>
    </source>
</evidence>
<comment type="caution">
    <text evidence="2">The sequence shown here is derived from an EMBL/GenBank/DDBJ whole genome shotgun (WGS) entry which is preliminary data.</text>
</comment>
<keyword evidence="3" id="KW-1185">Reference proteome</keyword>
<dbReference type="PANTHER" id="PTHR38592:SF3">
    <property type="entry name" value="BLL4819 PROTEIN"/>
    <property type="match status" value="1"/>
</dbReference>
<dbReference type="Pfam" id="PF10129">
    <property type="entry name" value="OpgC_C"/>
    <property type="match status" value="1"/>
</dbReference>
<feature type="transmembrane region" description="Helical" evidence="1">
    <location>
        <begin position="85"/>
        <end position="105"/>
    </location>
</feature>
<keyword evidence="1" id="KW-1133">Transmembrane helix</keyword>
<dbReference type="eggNOG" id="COG4645">
    <property type="taxonomic scope" value="Bacteria"/>
</dbReference>
<dbReference type="AlphaFoldDB" id="F5RHW1"/>
<dbReference type="PANTHER" id="PTHR38592">
    <property type="entry name" value="BLL4819 PROTEIN"/>
    <property type="match status" value="1"/>
</dbReference>
<gene>
    <name evidence="2" type="ORF">METUNv1_03910</name>
</gene>
<name>F5RHW1_METUF</name>
<accession>F5RHW1</accession>
<reference evidence="2 3" key="1">
    <citation type="journal article" date="2011" name="J. Bacteriol.">
        <title>Genome sequence of Methyloversatilis universalis FAM5T, a methylotrophic representative of the order Rhodocyclales.</title>
        <authorList>
            <person name="Kittichotirat W."/>
            <person name="Good N.M."/>
            <person name="Hall R."/>
            <person name="Bringel F."/>
            <person name="Lajus A."/>
            <person name="Medigue C."/>
            <person name="Smalley N.E."/>
            <person name="Beck D."/>
            <person name="Bumgarner R."/>
            <person name="Vuilleumier S."/>
            <person name="Kalyuzhnaya M.G."/>
        </authorList>
    </citation>
    <scope>NUCLEOTIDE SEQUENCE [LARGE SCALE GENOMIC DNA]</scope>
    <source>
        <strain evidence="3">ATCC BAA-1314 / JCM 13912 / FAM5</strain>
    </source>
</reference>
<proteinExistence type="predicted"/>
<protein>
    <submittedName>
        <fullName evidence="2">Membrane protein</fullName>
    </submittedName>
</protein>
<sequence length="387" mass="42883">MSHAPAPAARDLRVDFFRGIALVCMFWDHLPGNPLGYATLRNVGLSDAAELFVFLAGYGAMLAYGRRYELDGFFPAAVRVLRRAWVLYVAHVFLLAQLMALVFVANEHVETRDFITEMGLGYFLDQPQSALLAGILMQFKPVLMDPLPLYVVLMTLMAGLLPLLVRRPLWVLIPSGLLWLLEKHTGLNLPAAPEGVWFFNPLAWQFLFVIGACCARPRSLLRLRPLERRIGRNIVMPVALGFLAACFLLSLSWRWPDIHDAVVPQSVATLIYPISKTDLDLLRVAHFLVLAWVTTTLLRPGRWLEAAPARALRCMGRHSLEVFCLSVLLAPLADAASALAFDLPLVQLGAGMTGALLMLALAGWLDAVRNPQRTLPQQRGAPAPVRV</sequence>
<dbReference type="OrthoDB" id="9775975at2"/>
<dbReference type="RefSeq" id="WP_008064658.1">
    <property type="nucleotide sequence ID" value="NZ_AFHG01000059.1"/>
</dbReference>
<feature type="transmembrane region" description="Helical" evidence="1">
    <location>
        <begin position="147"/>
        <end position="165"/>
    </location>
</feature>
<dbReference type="InterPro" id="IPR014550">
    <property type="entry name" value="UCP028704_OpgC"/>
</dbReference>
<keyword evidence="1" id="KW-0812">Transmembrane</keyword>
<dbReference type="EMBL" id="AFHG01000059">
    <property type="protein sequence ID" value="EGK69943.1"/>
    <property type="molecule type" value="Genomic_DNA"/>
</dbReference>
<evidence type="ECO:0000256" key="1">
    <source>
        <dbReference type="SAM" id="Phobius"/>
    </source>
</evidence>
<feature type="transmembrane region" description="Helical" evidence="1">
    <location>
        <begin position="234"/>
        <end position="253"/>
    </location>
</feature>